<evidence type="ECO:0000313" key="2">
    <source>
        <dbReference type="Proteomes" id="UP001295444"/>
    </source>
</evidence>
<proteinExistence type="predicted"/>
<evidence type="ECO:0000313" key="1">
    <source>
        <dbReference type="EMBL" id="CAH2248006.1"/>
    </source>
</evidence>
<organism evidence="1 2">
    <name type="scientific">Pelobates cultripes</name>
    <name type="common">Western spadefoot toad</name>
    <dbReference type="NCBI Taxonomy" id="61616"/>
    <lineage>
        <taxon>Eukaryota</taxon>
        <taxon>Metazoa</taxon>
        <taxon>Chordata</taxon>
        <taxon>Craniata</taxon>
        <taxon>Vertebrata</taxon>
        <taxon>Euteleostomi</taxon>
        <taxon>Amphibia</taxon>
        <taxon>Batrachia</taxon>
        <taxon>Anura</taxon>
        <taxon>Pelobatoidea</taxon>
        <taxon>Pelobatidae</taxon>
        <taxon>Pelobates</taxon>
    </lineage>
</organism>
<feature type="non-terminal residue" evidence="1">
    <location>
        <position position="51"/>
    </location>
</feature>
<reference evidence="1" key="1">
    <citation type="submission" date="2022-03" db="EMBL/GenBank/DDBJ databases">
        <authorList>
            <person name="Alioto T."/>
            <person name="Alioto T."/>
            <person name="Gomez Garrido J."/>
        </authorList>
    </citation>
    <scope>NUCLEOTIDE SEQUENCE</scope>
</reference>
<keyword evidence="2" id="KW-1185">Reference proteome</keyword>
<protein>
    <submittedName>
        <fullName evidence="1">Uncharacterized protein</fullName>
    </submittedName>
</protein>
<gene>
    <name evidence="1" type="ORF">PECUL_23A005155</name>
</gene>
<dbReference type="AlphaFoldDB" id="A0AAD1VRL6"/>
<sequence>MVERTPIFSALPVFRPIFSLSPAVEGRWNTCQRKASSRGMYFLVWHLIFKG</sequence>
<dbReference type="EMBL" id="OW240913">
    <property type="protein sequence ID" value="CAH2248006.1"/>
    <property type="molecule type" value="Genomic_DNA"/>
</dbReference>
<dbReference type="Proteomes" id="UP001295444">
    <property type="component" value="Chromosome 02"/>
</dbReference>
<accession>A0AAD1VRL6</accession>
<name>A0AAD1VRL6_PELCU</name>